<keyword evidence="2" id="KW-1185">Reference proteome</keyword>
<dbReference type="AlphaFoldDB" id="A0ABD2NA97"/>
<dbReference type="EMBL" id="JABFTP020000083">
    <property type="protein sequence ID" value="KAL3275315.1"/>
    <property type="molecule type" value="Genomic_DNA"/>
</dbReference>
<evidence type="ECO:0000313" key="2">
    <source>
        <dbReference type="Proteomes" id="UP001516400"/>
    </source>
</evidence>
<organism evidence="1 2">
    <name type="scientific">Cryptolaemus montrouzieri</name>
    <dbReference type="NCBI Taxonomy" id="559131"/>
    <lineage>
        <taxon>Eukaryota</taxon>
        <taxon>Metazoa</taxon>
        <taxon>Ecdysozoa</taxon>
        <taxon>Arthropoda</taxon>
        <taxon>Hexapoda</taxon>
        <taxon>Insecta</taxon>
        <taxon>Pterygota</taxon>
        <taxon>Neoptera</taxon>
        <taxon>Endopterygota</taxon>
        <taxon>Coleoptera</taxon>
        <taxon>Polyphaga</taxon>
        <taxon>Cucujiformia</taxon>
        <taxon>Coccinelloidea</taxon>
        <taxon>Coccinellidae</taxon>
        <taxon>Scymninae</taxon>
        <taxon>Scymnini</taxon>
        <taxon>Cryptolaemus</taxon>
    </lineage>
</organism>
<protein>
    <submittedName>
        <fullName evidence="1">Uncharacterized protein</fullName>
    </submittedName>
</protein>
<sequence>MWRNKKAFLANRCDENDEEKSKLKSDKLLPLDNNAFSEDEDLLLSLDQASGKTSVPIDSKYESESDSNEDNMTIAHIKLLLSMNKKMRQF</sequence>
<dbReference type="Proteomes" id="UP001516400">
    <property type="component" value="Unassembled WGS sequence"/>
</dbReference>
<accession>A0ABD2NA97</accession>
<comment type="caution">
    <text evidence="1">The sequence shown here is derived from an EMBL/GenBank/DDBJ whole genome shotgun (WGS) entry which is preliminary data.</text>
</comment>
<evidence type="ECO:0000313" key="1">
    <source>
        <dbReference type="EMBL" id="KAL3275315.1"/>
    </source>
</evidence>
<proteinExistence type="predicted"/>
<reference evidence="1 2" key="1">
    <citation type="journal article" date="2021" name="BMC Biol.">
        <title>Horizontally acquired antibacterial genes associated with adaptive radiation of ladybird beetles.</title>
        <authorList>
            <person name="Li H.S."/>
            <person name="Tang X.F."/>
            <person name="Huang Y.H."/>
            <person name="Xu Z.Y."/>
            <person name="Chen M.L."/>
            <person name="Du X.Y."/>
            <person name="Qiu B.Y."/>
            <person name="Chen P.T."/>
            <person name="Zhang W."/>
            <person name="Slipinski A."/>
            <person name="Escalona H.E."/>
            <person name="Waterhouse R.M."/>
            <person name="Zwick A."/>
            <person name="Pang H."/>
        </authorList>
    </citation>
    <scope>NUCLEOTIDE SEQUENCE [LARGE SCALE GENOMIC DNA]</scope>
    <source>
        <strain evidence="1">SYSU2018</strain>
    </source>
</reference>
<name>A0ABD2NA97_9CUCU</name>
<gene>
    <name evidence="1" type="ORF">HHI36_020082</name>
</gene>